<reference evidence="2 3" key="1">
    <citation type="submission" date="2020-12" db="EMBL/GenBank/DDBJ databases">
        <title>FDA dAtabase for Regulatory Grade micrObial Sequences (FDA-ARGOS): Supporting development and validation of Infectious Disease Dx tests.</title>
        <authorList>
            <person name="Sproer C."/>
            <person name="Gronow S."/>
            <person name="Severitt S."/>
            <person name="Schroder I."/>
            <person name="Tallon L."/>
            <person name="Sadzewicz L."/>
            <person name="Zhao X."/>
            <person name="Boylan J."/>
            <person name="Ott S."/>
            <person name="Bowen H."/>
            <person name="Vavikolanu K."/>
            <person name="Mehta A."/>
            <person name="Aluvathingal J."/>
            <person name="Nadendla S."/>
            <person name="Lowell S."/>
            <person name="Myers T."/>
            <person name="Yan Y."/>
            <person name="Sichtig H."/>
        </authorList>
    </citation>
    <scope>NUCLEOTIDE SEQUENCE [LARGE SCALE GENOMIC DNA]</scope>
    <source>
        <strain evidence="2 3">FDAARGOS_999</strain>
    </source>
</reference>
<organism evidence="2 3">
    <name type="scientific">Fusobacterium canifelinum</name>
    <dbReference type="NCBI Taxonomy" id="285729"/>
    <lineage>
        <taxon>Bacteria</taxon>
        <taxon>Fusobacteriati</taxon>
        <taxon>Fusobacteriota</taxon>
        <taxon>Fusobacteriia</taxon>
        <taxon>Fusobacteriales</taxon>
        <taxon>Fusobacteriaceae</taxon>
        <taxon>Fusobacterium</taxon>
    </lineage>
</organism>
<proteinExistence type="predicted"/>
<gene>
    <name evidence="2" type="ORF">I6H56_05245</name>
</gene>
<dbReference type="AlphaFoldDB" id="A0A7T4KHD6"/>
<protein>
    <submittedName>
        <fullName evidence="2">Uncharacterized protein</fullName>
    </submittedName>
</protein>
<feature type="transmembrane region" description="Helical" evidence="1">
    <location>
        <begin position="38"/>
        <end position="55"/>
    </location>
</feature>
<evidence type="ECO:0000313" key="2">
    <source>
        <dbReference type="EMBL" id="QQB74859.1"/>
    </source>
</evidence>
<feature type="transmembrane region" description="Helical" evidence="1">
    <location>
        <begin position="12"/>
        <end position="32"/>
    </location>
</feature>
<keyword evidence="1" id="KW-1133">Transmembrane helix</keyword>
<feature type="transmembrane region" description="Helical" evidence="1">
    <location>
        <begin position="126"/>
        <end position="146"/>
    </location>
</feature>
<keyword evidence="1" id="KW-0812">Transmembrane</keyword>
<feature type="transmembrane region" description="Helical" evidence="1">
    <location>
        <begin position="97"/>
        <end position="114"/>
    </location>
</feature>
<feature type="transmembrane region" description="Helical" evidence="1">
    <location>
        <begin position="67"/>
        <end position="91"/>
    </location>
</feature>
<accession>A0A7T4KHD6</accession>
<dbReference type="Proteomes" id="UP000595577">
    <property type="component" value="Chromosome"/>
</dbReference>
<dbReference type="EMBL" id="CP066022">
    <property type="protein sequence ID" value="QQB74859.1"/>
    <property type="molecule type" value="Genomic_DNA"/>
</dbReference>
<name>A0A7T4KHD6_9FUSO</name>
<evidence type="ECO:0000313" key="3">
    <source>
        <dbReference type="Proteomes" id="UP000595577"/>
    </source>
</evidence>
<keyword evidence="1" id="KW-0472">Membrane</keyword>
<dbReference type="RefSeq" id="WP_198481248.1">
    <property type="nucleotide sequence ID" value="NZ_CP066022.1"/>
</dbReference>
<evidence type="ECO:0000256" key="1">
    <source>
        <dbReference type="SAM" id="Phobius"/>
    </source>
</evidence>
<sequence length="149" mass="18036">MFKRIRNIFQLQNIYTFIAVIIFGVILNKVKIAHLNKIIPAFVPLLFIPHFYIELKKRNMNFKESIKFIVFVYTFLIILLLDINFFGMPIISFFPKYMDNFLYYSMFFSIWSLSMYKEKKIDKKKFIFYILTTYFLTLLIPIINYLKGG</sequence>